<organism evidence="2 3">
    <name type="scientific">Drancourtella massiliensis</name>
    <dbReference type="NCBI Taxonomy" id="1632013"/>
    <lineage>
        <taxon>Bacteria</taxon>
        <taxon>Bacillati</taxon>
        <taxon>Bacillota</taxon>
        <taxon>Clostridia</taxon>
        <taxon>Eubacteriales</taxon>
        <taxon>Oscillospiraceae</taxon>
        <taxon>Drancourtella</taxon>
    </lineage>
</organism>
<accession>A0ABS2EJA1</accession>
<comment type="caution">
    <text evidence="2">The sequence shown here is derived from an EMBL/GenBank/DDBJ whole genome shotgun (WGS) entry which is preliminary data.</text>
</comment>
<dbReference type="Pfam" id="PF04230">
    <property type="entry name" value="PS_pyruv_trans"/>
    <property type="match status" value="1"/>
</dbReference>
<evidence type="ECO:0000313" key="3">
    <source>
        <dbReference type="Proteomes" id="UP000775686"/>
    </source>
</evidence>
<protein>
    <submittedName>
        <fullName evidence="2">Polysaccharide pyruvyl transferase family protein</fullName>
    </submittedName>
</protein>
<dbReference type="RefSeq" id="WP_204864446.1">
    <property type="nucleotide sequence ID" value="NZ_JACJKH010000022.1"/>
</dbReference>
<dbReference type="InterPro" id="IPR007345">
    <property type="entry name" value="Polysacch_pyruvyl_Trfase"/>
</dbReference>
<reference evidence="2 3" key="1">
    <citation type="journal article" date="2021" name="Sci. Rep.">
        <title>The distribution of antibiotic resistance genes in chicken gut microbiota commensals.</title>
        <authorList>
            <person name="Juricova H."/>
            <person name="Matiasovicova J."/>
            <person name="Kubasova T."/>
            <person name="Cejkova D."/>
            <person name="Rychlik I."/>
        </authorList>
    </citation>
    <scope>NUCLEOTIDE SEQUENCE [LARGE SCALE GENOMIC DNA]</scope>
    <source>
        <strain evidence="2 3">An770</strain>
    </source>
</reference>
<dbReference type="Proteomes" id="UP000775686">
    <property type="component" value="Unassembled WGS sequence"/>
</dbReference>
<keyword evidence="3" id="KW-1185">Reference proteome</keyword>
<sequence>MKKIGIVTPYKGYNFGTSLQAYAVKKFVEDLGYEPYVIEKTSSFSKGRDITLRKCFTIFRRGLIRPNVLKKSLISYEKNFSSTLSEESKKKFIEFNKNLSVHKHSYTELKKIANKEEFAFFICGSDQIWNATNLYLDPLYYLRFVPAAKRVAFAPSFGKEEIPKYNQKEISKRISTFRRLSCREEKGIDLINEMTHRKATLLLDPTLLVNEQVWKDFISDKKKSDYILLYFLDKPNPIAEKLIRKLELEGHRFKVLNYTYTNFPKLNTKLMQAGPKEFLEEIAKCRFVLTDSFHGTVFSILFQKDFYVFNRMYGVAANQSTRVENVLSKFQLNGRLVTSDINELVSIEENTFVQSKKILQYERQKAKKYLLSVEKKDE</sequence>
<feature type="domain" description="Polysaccharide pyruvyl transferase" evidence="1">
    <location>
        <begin position="14"/>
        <end position="310"/>
    </location>
</feature>
<keyword evidence="2" id="KW-0808">Transferase</keyword>
<name>A0ABS2EJA1_9FIRM</name>
<evidence type="ECO:0000313" key="2">
    <source>
        <dbReference type="EMBL" id="MBM6745009.1"/>
    </source>
</evidence>
<gene>
    <name evidence="2" type="ORF">H6A32_11955</name>
</gene>
<dbReference type="EMBL" id="JACJKH010000022">
    <property type="protein sequence ID" value="MBM6745009.1"/>
    <property type="molecule type" value="Genomic_DNA"/>
</dbReference>
<proteinExistence type="predicted"/>
<dbReference type="GO" id="GO:0016740">
    <property type="term" value="F:transferase activity"/>
    <property type="evidence" value="ECO:0007669"/>
    <property type="project" value="UniProtKB-KW"/>
</dbReference>
<evidence type="ECO:0000259" key="1">
    <source>
        <dbReference type="Pfam" id="PF04230"/>
    </source>
</evidence>